<organism evidence="3 4">
    <name type="scientific">Vitis vinifera</name>
    <name type="common">Grape</name>
    <dbReference type="NCBI Taxonomy" id="29760"/>
    <lineage>
        <taxon>Eukaryota</taxon>
        <taxon>Viridiplantae</taxon>
        <taxon>Streptophyta</taxon>
        <taxon>Embryophyta</taxon>
        <taxon>Tracheophyta</taxon>
        <taxon>Spermatophyta</taxon>
        <taxon>Magnoliopsida</taxon>
        <taxon>eudicotyledons</taxon>
        <taxon>Gunneridae</taxon>
        <taxon>Pentapetalae</taxon>
        <taxon>rosids</taxon>
        <taxon>Vitales</taxon>
        <taxon>Vitaceae</taxon>
        <taxon>Viteae</taxon>
        <taxon>Vitis</taxon>
    </lineage>
</organism>
<keyword evidence="2" id="KW-0812">Transmembrane</keyword>
<proteinExistence type="predicted"/>
<dbReference type="AlphaFoldDB" id="A0A438ISA0"/>
<feature type="transmembrane region" description="Helical" evidence="2">
    <location>
        <begin position="74"/>
        <end position="96"/>
    </location>
</feature>
<evidence type="ECO:0000313" key="3">
    <source>
        <dbReference type="EMBL" id="RVW99592.1"/>
    </source>
</evidence>
<protein>
    <submittedName>
        <fullName evidence="3">Uncharacterized protein</fullName>
    </submittedName>
</protein>
<dbReference type="Proteomes" id="UP000288805">
    <property type="component" value="Unassembled WGS sequence"/>
</dbReference>
<name>A0A438ISA0_VITVI</name>
<keyword evidence="2" id="KW-1133">Transmembrane helix</keyword>
<dbReference type="EMBL" id="QGNW01000086">
    <property type="protein sequence ID" value="RVW99592.1"/>
    <property type="molecule type" value="Genomic_DNA"/>
</dbReference>
<evidence type="ECO:0000256" key="2">
    <source>
        <dbReference type="SAM" id="Phobius"/>
    </source>
</evidence>
<keyword evidence="2" id="KW-0472">Membrane</keyword>
<comment type="caution">
    <text evidence="3">The sequence shown here is derived from an EMBL/GenBank/DDBJ whole genome shotgun (WGS) entry which is preliminary data.</text>
</comment>
<reference evidence="3 4" key="1">
    <citation type="journal article" date="2018" name="PLoS Genet.">
        <title>Population sequencing reveals clonal diversity and ancestral inbreeding in the grapevine cultivar Chardonnay.</title>
        <authorList>
            <person name="Roach M.J."/>
            <person name="Johnson D.L."/>
            <person name="Bohlmann J."/>
            <person name="van Vuuren H.J."/>
            <person name="Jones S.J."/>
            <person name="Pretorius I.S."/>
            <person name="Schmidt S.A."/>
            <person name="Borneman A.R."/>
        </authorList>
    </citation>
    <scope>NUCLEOTIDE SEQUENCE [LARGE SCALE GENOMIC DNA]</scope>
    <source>
        <strain evidence="4">cv. Chardonnay</strain>
        <tissue evidence="3">Leaf</tissue>
    </source>
</reference>
<gene>
    <name evidence="3" type="ORF">CK203_021432</name>
</gene>
<sequence>MDSRGKDCRGKSNGDVKTEEGKPLKREKILNLLLSRNYICGRVAREREREREEGEGWRLVNFNNDRMAKTTTKIIWVFIPLAYLLDLLHPACWLLGVEGFWFSDPTFEDLLIWVSGFGKVYSFGDFWE</sequence>
<evidence type="ECO:0000313" key="4">
    <source>
        <dbReference type="Proteomes" id="UP000288805"/>
    </source>
</evidence>
<evidence type="ECO:0000256" key="1">
    <source>
        <dbReference type="SAM" id="MobiDB-lite"/>
    </source>
</evidence>
<accession>A0A438ISA0</accession>
<feature type="region of interest" description="Disordered" evidence="1">
    <location>
        <begin position="1"/>
        <end position="21"/>
    </location>
</feature>